<feature type="coiled-coil region" evidence="1">
    <location>
        <begin position="719"/>
        <end position="785"/>
    </location>
</feature>
<feature type="compositionally biased region" description="Polar residues" evidence="2">
    <location>
        <begin position="1"/>
        <end position="16"/>
    </location>
</feature>
<dbReference type="Proteomes" id="UP000694891">
    <property type="component" value="Unplaced"/>
</dbReference>
<organism evidence="3 4">
    <name type="scientific">Stegastes partitus</name>
    <name type="common">bicolor damselfish</name>
    <dbReference type="NCBI Taxonomy" id="144197"/>
    <lineage>
        <taxon>Eukaryota</taxon>
        <taxon>Metazoa</taxon>
        <taxon>Chordata</taxon>
        <taxon>Craniata</taxon>
        <taxon>Vertebrata</taxon>
        <taxon>Euteleostomi</taxon>
        <taxon>Actinopterygii</taxon>
        <taxon>Neopterygii</taxon>
        <taxon>Teleostei</taxon>
        <taxon>Neoteleostei</taxon>
        <taxon>Acanthomorphata</taxon>
        <taxon>Ovalentaria</taxon>
        <taxon>Pomacentridae</taxon>
        <taxon>Stegastes</taxon>
    </lineage>
</organism>
<proteinExistence type="predicted"/>
<sequence>MPATCTPESGENSEVSGQGGDTLNLPSPSGATELKVADRSPGMEANNIKRLLNEFKGLHEQRLRCLQVDTTVSKEALLQKKVDFLQSYVKDLTDQNQVLAQTIEDLQREAGHRVSSFGMKLHTSDRDLNVSEVSLRTLLLDELKGPMVHIPHSVNIKHIRLKPPSRTATQVLESTERLVHLQSELSCLQRIHKDNMKEIAEKDICITKLQANIQLLQQEGADTRAQLEVSRKQVERQSRELSELHQKEETLLCEAEANMVRLKDELGAFFHQRMEEKEARIVQLTEEFNGAKQKLQTSERTLNDITETLDQTRTTLNTDRQQRDKIQDELHHAGKEVERLQVELTDARIATEKKIQKREIKMCALVRELAENKKQLSECQKELLRRQTALEKVSEETDELRAKMEDLSRESVHLNQTKERLEADLALSHEKLHTSHLEVRSRDQFILQLRAEMKTAEQKHQGTQKQVTALEEEARRLNHKVRAHEEEACQLSGKLRDIEHLKDQKEAEQQQLYDQLHMSQQQVETLKEKLTKQEADMELLHQQLKRAKGKLKEASLQSQEQKETVAIFKQKYTAAIDKAQRVRGQVELLEEELRYSQQQLKESQLATHSVKEELADLERRYQEKVGQWESSQEALDRLADELQANQNLRRENQQKADHFKSMMGSLQEQMDMFKQQKLTVERDLRLYQQSHSYSDEEYLSLSRLRQQLQKCCTEQVERLAECEKAILQMKSELERQTQENMGLKQTLAASHHKHLSIRSELEDEVARLKKEVSCLELELAGTQKIQVTLLRQSEEELTEARWESARRSREVDVHKGEAQRLQGELQKEEEKMRRAIGQNQSLSASVGQLRQELVELRNKHQVTVEELAARAEEARRMEGCLNEGKLAEEKIRSMAVRLEKEVTELGKNLRQAVDQKLKAEREKQDAQDQVNALRSDLEGTRSDNLNLRHESQLVMTNVNLWITEQKASNESLTAQMKAQNKVLLIVTEEKEHLQEANDTLKAEVKRLKDAADEKERDIERFKAQIRDQGIRQDGKTTERKGCVALNLSKIEDMQTRLQSNLEAIGMLNQQLNALSGENKRLRRQLEEERSMRRQVEQLLPPPPTSQLCSSIPLSHRSHPPPPPPLSASLCLPHPLGPETQDPIGILTQTKLNRAGSERPGESQALGEAFQIRPTAAHAVSTFLEDTWSGRTSRHLAK</sequence>
<protein>
    <submittedName>
        <fullName evidence="4">Trichohyalin</fullName>
    </submittedName>
</protein>
<feature type="coiled-coil region" evidence="1">
    <location>
        <begin position="811"/>
        <end position="943"/>
    </location>
</feature>
<feature type="coiled-coil region" evidence="1">
    <location>
        <begin position="983"/>
        <end position="1024"/>
    </location>
</feature>
<evidence type="ECO:0000256" key="2">
    <source>
        <dbReference type="SAM" id="MobiDB-lite"/>
    </source>
</evidence>
<dbReference type="PANTHER" id="PTHR18881:SF2">
    <property type="entry name" value="POLYAMINE-MODULATED FACTOR 1-BINDING PROTEIN 1"/>
    <property type="match status" value="1"/>
</dbReference>
<feature type="coiled-coil region" evidence="1">
    <location>
        <begin position="206"/>
        <end position="655"/>
    </location>
</feature>
<feature type="region of interest" description="Disordered" evidence="2">
    <location>
        <begin position="1"/>
        <end position="30"/>
    </location>
</feature>
<keyword evidence="1" id="KW-0175">Coiled coil</keyword>
<keyword evidence="3" id="KW-1185">Reference proteome</keyword>
<name>A0A9Y4JKU9_9TELE</name>
<dbReference type="RefSeq" id="XP_008274523.1">
    <property type="nucleotide sequence ID" value="XM_008276301.1"/>
</dbReference>
<reference evidence="4" key="1">
    <citation type="submission" date="2025-08" db="UniProtKB">
        <authorList>
            <consortium name="RefSeq"/>
        </authorList>
    </citation>
    <scope>IDENTIFICATION</scope>
</reference>
<dbReference type="PANTHER" id="PTHR18881">
    <property type="entry name" value="POLYAMINE-MODULATED FACTOR 1-BINDING PROTEIN 1-RELATED"/>
    <property type="match status" value="1"/>
</dbReference>
<dbReference type="GO" id="GO:0007283">
    <property type="term" value="P:spermatogenesis"/>
    <property type="evidence" value="ECO:0007669"/>
    <property type="project" value="TreeGrafter"/>
</dbReference>
<dbReference type="InterPro" id="IPR037391">
    <property type="entry name" value="PMF1-bd"/>
</dbReference>
<feature type="region of interest" description="Disordered" evidence="2">
    <location>
        <begin position="1098"/>
        <end position="1123"/>
    </location>
</feature>
<evidence type="ECO:0000313" key="3">
    <source>
        <dbReference type="Proteomes" id="UP000694891"/>
    </source>
</evidence>
<accession>A0A9Y4JKU9</accession>
<dbReference type="CTD" id="83449"/>
<dbReference type="AlphaFoldDB" id="A0A9Y4JKU9"/>
<evidence type="ECO:0000313" key="4">
    <source>
        <dbReference type="RefSeq" id="XP_008274523.1"/>
    </source>
</evidence>
<evidence type="ECO:0000256" key="1">
    <source>
        <dbReference type="SAM" id="Coils"/>
    </source>
</evidence>
<feature type="coiled-coil region" evidence="1">
    <location>
        <begin position="1064"/>
        <end position="1098"/>
    </location>
</feature>
<gene>
    <name evidence="4" type="primary">pmfbp1</name>
</gene>